<dbReference type="InterPro" id="IPR013320">
    <property type="entry name" value="ConA-like_dom_sf"/>
</dbReference>
<gene>
    <name evidence="1" type="ORF">FD02_GL000223</name>
</gene>
<evidence type="ECO:0000313" key="2">
    <source>
        <dbReference type="Proteomes" id="UP000051804"/>
    </source>
</evidence>
<sequence length="633" mass="66355">MFSLATLVQPLVATSAEAQVTWPTGSEIPEPIDQETGLPAYVPFDQVLTTAGIPGTSSELLTNSNGNNVGTKVTKDIKQSGSIWSVDTLNLKNSFHAKMNLYFGNETDPADGMAFALTGSKIKQVYGNGGSLGVWTTDIRDGKTSLPQSFVVTFDTYRNGDSWDKNVSYPTTHGGQYVGWGFPSQFRTQYDHSTAASPAPTTPKIIWNNSAQDGGISDAVTNGFSDAGLGGNMALAADQSMTDGKWHSFTVDWVANSSHDGGGQLTFSFEAASGSVLTKTLTWTAADVTKAFGGPNVYWGFTGATGDNKEQGVVVFESIPGLVDANLATKVTDPDGKATGASVYQGATLNQSYTLTYDGSGSKQSFPTPGNNGAGTLDVQLQTGSNYGFIVDDQGQIDVTVKYSDGTTQHVKGEHVTDPVTTPTLAGKLVTVANRVKLSGLKGFDKAKGDGQKMTITAPIVATTLGAADASANAGVIVGNNAQYKGEVSVPAVIPNPVEMTPPYFNFGTLSVGQITQGVKGLPGKLTDESGATNTTGIYTKFPLGKDYQLTAAVQSFNLGTGYTPGSATINFTYNGKPYHLADNGTAQSLFRNPPTVPNSKVTDVSLDLAAYPQIKANQKYTANIDWTLAVGP</sequence>
<reference evidence="1 2" key="1">
    <citation type="journal article" date="2015" name="Genome Announc.">
        <title>Expanding the biotechnology potential of lactobacilli through comparative genomics of 213 strains and associated genera.</title>
        <authorList>
            <person name="Sun Z."/>
            <person name="Harris H.M."/>
            <person name="McCann A."/>
            <person name="Guo C."/>
            <person name="Argimon S."/>
            <person name="Zhang W."/>
            <person name="Yang X."/>
            <person name="Jeffery I.B."/>
            <person name="Cooney J.C."/>
            <person name="Kagawa T.F."/>
            <person name="Liu W."/>
            <person name="Song Y."/>
            <person name="Salvetti E."/>
            <person name="Wrobel A."/>
            <person name="Rasinkangas P."/>
            <person name="Parkhill J."/>
            <person name="Rea M.C."/>
            <person name="O'Sullivan O."/>
            <person name="Ritari J."/>
            <person name="Douillard F.P."/>
            <person name="Paul Ross R."/>
            <person name="Yang R."/>
            <person name="Briner A.E."/>
            <person name="Felis G.E."/>
            <person name="de Vos W.M."/>
            <person name="Barrangou R."/>
            <person name="Klaenhammer T.R."/>
            <person name="Caufield P.W."/>
            <person name="Cui Y."/>
            <person name="Zhang H."/>
            <person name="O'Toole P.W."/>
        </authorList>
    </citation>
    <scope>NUCLEOTIDE SEQUENCE [LARGE SCALE GENOMIC DNA]</scope>
    <source>
        <strain evidence="1 2">JCM 17158</strain>
    </source>
</reference>
<dbReference type="SUPFAM" id="SSF49899">
    <property type="entry name" value="Concanavalin A-like lectins/glucanases"/>
    <property type="match status" value="1"/>
</dbReference>
<dbReference type="AlphaFoldDB" id="A0A0R1JIF7"/>
<dbReference type="STRING" id="1291734.FD02_GL000223"/>
<dbReference type="Pfam" id="PF18483">
    <property type="entry name" value="Lectin_L-type_dom"/>
    <property type="match status" value="1"/>
</dbReference>
<keyword evidence="2" id="KW-1185">Reference proteome</keyword>
<proteinExistence type="predicted"/>
<evidence type="ECO:0000313" key="1">
    <source>
        <dbReference type="EMBL" id="KRK71038.1"/>
    </source>
</evidence>
<evidence type="ECO:0008006" key="3">
    <source>
        <dbReference type="Google" id="ProtNLM"/>
    </source>
</evidence>
<accession>A0A0R1JIF7</accession>
<comment type="caution">
    <text evidence="1">The sequence shown here is derived from an EMBL/GenBank/DDBJ whole genome shotgun (WGS) entry which is preliminary data.</text>
</comment>
<dbReference type="EMBL" id="AZDJ01000030">
    <property type="protein sequence ID" value="KRK71038.1"/>
    <property type="molecule type" value="Genomic_DNA"/>
</dbReference>
<dbReference type="Gene3D" id="2.60.120.200">
    <property type="match status" value="1"/>
</dbReference>
<dbReference type="PATRIC" id="fig|1291734.4.peg.231"/>
<name>A0A0R1JIF7_9LACO</name>
<dbReference type="Proteomes" id="UP000051804">
    <property type="component" value="Unassembled WGS sequence"/>
</dbReference>
<protein>
    <recommendedName>
        <fullName evidence="3">WxL domain-containing protein</fullName>
    </recommendedName>
</protein>
<organism evidence="1 2">
    <name type="scientific">Lacticaseibacillus nasuensis JCM 17158</name>
    <dbReference type="NCBI Taxonomy" id="1291734"/>
    <lineage>
        <taxon>Bacteria</taxon>
        <taxon>Bacillati</taxon>
        <taxon>Bacillota</taxon>
        <taxon>Bacilli</taxon>
        <taxon>Lactobacillales</taxon>
        <taxon>Lactobacillaceae</taxon>
        <taxon>Lacticaseibacillus</taxon>
    </lineage>
</organism>